<name>A0A2T4SWC0_STAGA</name>
<dbReference type="EMBL" id="QXRZ01000004">
    <property type="protein sequence ID" value="RIL42769.1"/>
    <property type="molecule type" value="Genomic_DNA"/>
</dbReference>
<dbReference type="InterPro" id="IPR016032">
    <property type="entry name" value="Sig_transdc_resp-reg_C-effctor"/>
</dbReference>
<organism evidence="11 12">
    <name type="scientific">Staphylococcus gallinarum</name>
    <dbReference type="NCBI Taxonomy" id="1293"/>
    <lineage>
        <taxon>Bacteria</taxon>
        <taxon>Bacillati</taxon>
        <taxon>Bacillota</taxon>
        <taxon>Bacilli</taxon>
        <taxon>Bacillales</taxon>
        <taxon>Staphylococcaceae</taxon>
        <taxon>Staphylococcus</taxon>
    </lineage>
</organism>
<dbReference type="SMART" id="SM00448">
    <property type="entry name" value="REC"/>
    <property type="match status" value="1"/>
</dbReference>
<keyword evidence="8" id="KW-0804">Transcription</keyword>
<keyword evidence="6" id="KW-0805">Transcription regulation</keyword>
<dbReference type="CDD" id="cd00383">
    <property type="entry name" value="trans_reg_C"/>
    <property type="match status" value="1"/>
</dbReference>
<dbReference type="Gene3D" id="1.10.10.10">
    <property type="entry name" value="Winged helix-like DNA-binding domain superfamily/Winged helix DNA-binding domain"/>
    <property type="match status" value="1"/>
</dbReference>
<evidence type="ECO:0000313" key="12">
    <source>
        <dbReference type="Proteomes" id="UP000283576"/>
    </source>
</evidence>
<dbReference type="InterPro" id="IPR039420">
    <property type="entry name" value="WalR-like"/>
</dbReference>
<dbReference type="PROSITE" id="PS51755">
    <property type="entry name" value="OMPR_PHOB"/>
    <property type="match status" value="1"/>
</dbReference>
<sequence>MEILLVEDDMTLFNELSTELEQWDFIVKGVDDFGDVLRLFEQINPAIVIMDVKLPKYDGFYWTRKIREVSNTPILFLSSRDNPMDQVMSMELGADDFVQKPFNTSILIAKIQAIYRRVYEFSKDEKRVIQWQKATLDLAKDSINKDDTIIYLSKTEMIILEMLVKKQDQIVNRDTIITALWDDEAFVSDNTLTVNVNRLRKKLAEIDMKDAIETKIGKGYMAHGAS</sequence>
<evidence type="ECO:0000256" key="9">
    <source>
        <dbReference type="ARBA" id="ARBA00040701"/>
    </source>
</evidence>
<dbReference type="GO" id="GO:0000976">
    <property type="term" value="F:transcription cis-regulatory region binding"/>
    <property type="evidence" value="ECO:0007669"/>
    <property type="project" value="TreeGrafter"/>
</dbReference>
<reference evidence="11 12" key="1">
    <citation type="journal article" date="2016" name="Front. Microbiol.">
        <title>Comprehensive Phylogenetic Analysis of Bovine Non-aureus Staphylococci Species Based on Whole-Genome Sequencing.</title>
        <authorList>
            <person name="Naushad S."/>
            <person name="Barkema H.W."/>
            <person name="Luby C."/>
            <person name="Condas L.A."/>
            <person name="Nobrega D.B."/>
            <person name="Carson D.A."/>
            <person name="De Buck J."/>
        </authorList>
    </citation>
    <scope>NUCLEOTIDE SEQUENCE [LARGE SCALE GENOMIC DNA]</scope>
    <source>
        <strain evidence="11 12">SNUC 1388</strain>
    </source>
</reference>
<comment type="caution">
    <text evidence="11">The sequence shown here is derived from an EMBL/GenBank/DDBJ whole genome shotgun (WGS) entry which is preliminary data.</text>
</comment>
<accession>A0A2T4SWC0</accession>
<dbReference type="Pfam" id="PF00486">
    <property type="entry name" value="Trans_reg_C"/>
    <property type="match status" value="1"/>
</dbReference>
<keyword evidence="7 11" id="KW-0238">DNA-binding</keyword>
<evidence type="ECO:0000256" key="1">
    <source>
        <dbReference type="ARBA" id="ARBA00004496"/>
    </source>
</evidence>
<evidence type="ECO:0000256" key="8">
    <source>
        <dbReference type="ARBA" id="ARBA00023163"/>
    </source>
</evidence>
<dbReference type="PROSITE" id="PS50110">
    <property type="entry name" value="RESPONSE_REGULATORY"/>
    <property type="match status" value="1"/>
</dbReference>
<dbReference type="InterPro" id="IPR001789">
    <property type="entry name" value="Sig_transdc_resp-reg_receiver"/>
</dbReference>
<proteinExistence type="predicted"/>
<dbReference type="RefSeq" id="WP_107589946.1">
    <property type="nucleotide sequence ID" value="NZ_JAIEXO010000004.1"/>
</dbReference>
<keyword evidence="3" id="KW-0678">Repressor</keyword>
<dbReference type="PANTHER" id="PTHR48111">
    <property type="entry name" value="REGULATOR OF RPOS"/>
    <property type="match status" value="1"/>
</dbReference>
<evidence type="ECO:0000256" key="5">
    <source>
        <dbReference type="ARBA" id="ARBA00023012"/>
    </source>
</evidence>
<dbReference type="GO" id="GO:0000156">
    <property type="term" value="F:phosphorelay response regulator activity"/>
    <property type="evidence" value="ECO:0007669"/>
    <property type="project" value="TreeGrafter"/>
</dbReference>
<dbReference type="SUPFAM" id="SSF46894">
    <property type="entry name" value="C-terminal effector domain of the bipartite response regulators"/>
    <property type="match status" value="1"/>
</dbReference>
<evidence type="ECO:0000256" key="7">
    <source>
        <dbReference type="ARBA" id="ARBA00023125"/>
    </source>
</evidence>
<evidence type="ECO:0000256" key="6">
    <source>
        <dbReference type="ARBA" id="ARBA00023015"/>
    </source>
</evidence>
<evidence type="ECO:0000256" key="4">
    <source>
        <dbReference type="ARBA" id="ARBA00022553"/>
    </source>
</evidence>
<dbReference type="GO" id="GO:0006355">
    <property type="term" value="P:regulation of DNA-templated transcription"/>
    <property type="evidence" value="ECO:0007669"/>
    <property type="project" value="InterPro"/>
</dbReference>
<dbReference type="SMART" id="SM00862">
    <property type="entry name" value="Trans_reg_C"/>
    <property type="match status" value="1"/>
</dbReference>
<keyword evidence="2" id="KW-0963">Cytoplasm</keyword>
<evidence type="ECO:0000256" key="2">
    <source>
        <dbReference type="ARBA" id="ARBA00022490"/>
    </source>
</evidence>
<dbReference type="PANTHER" id="PTHR48111:SF27">
    <property type="entry name" value="SENSORY TRANSDUCTION PROTEIN BCER"/>
    <property type="match status" value="1"/>
</dbReference>
<dbReference type="Gene3D" id="3.40.50.2300">
    <property type="match status" value="1"/>
</dbReference>
<dbReference type="Pfam" id="PF00072">
    <property type="entry name" value="Response_reg"/>
    <property type="match status" value="1"/>
</dbReference>
<evidence type="ECO:0000313" key="11">
    <source>
        <dbReference type="EMBL" id="RIL42769.1"/>
    </source>
</evidence>
<dbReference type="Proteomes" id="UP000283576">
    <property type="component" value="Unassembled WGS sequence"/>
</dbReference>
<comment type="subcellular location">
    <subcellularLocation>
        <location evidence="1">Cytoplasm</location>
    </subcellularLocation>
</comment>
<protein>
    <recommendedName>
        <fullName evidence="9">Response regulator protein GraR</fullName>
    </recommendedName>
    <alternativeName>
        <fullName evidence="10">Glycopeptide resistance-associated protein R</fullName>
    </alternativeName>
</protein>
<dbReference type="GO" id="GO:0005829">
    <property type="term" value="C:cytosol"/>
    <property type="evidence" value="ECO:0007669"/>
    <property type="project" value="TreeGrafter"/>
</dbReference>
<keyword evidence="4" id="KW-0597">Phosphoprotein</keyword>
<dbReference type="InterPro" id="IPR036388">
    <property type="entry name" value="WH-like_DNA-bd_sf"/>
</dbReference>
<dbReference type="SUPFAM" id="SSF52172">
    <property type="entry name" value="CheY-like"/>
    <property type="match status" value="1"/>
</dbReference>
<evidence type="ECO:0000256" key="10">
    <source>
        <dbReference type="ARBA" id="ARBA00042986"/>
    </source>
</evidence>
<dbReference type="InterPro" id="IPR001867">
    <property type="entry name" value="OmpR/PhoB-type_DNA-bd"/>
</dbReference>
<dbReference type="GO" id="GO:0032993">
    <property type="term" value="C:protein-DNA complex"/>
    <property type="evidence" value="ECO:0007669"/>
    <property type="project" value="TreeGrafter"/>
</dbReference>
<dbReference type="AlphaFoldDB" id="A0A2T4SWC0"/>
<gene>
    <name evidence="11" type="ORF">BUZ01_07865</name>
</gene>
<keyword evidence="5" id="KW-0902">Two-component regulatory system</keyword>
<dbReference type="InterPro" id="IPR011006">
    <property type="entry name" value="CheY-like_superfamily"/>
</dbReference>
<evidence type="ECO:0000256" key="3">
    <source>
        <dbReference type="ARBA" id="ARBA00022491"/>
    </source>
</evidence>